<evidence type="ECO:0000256" key="4">
    <source>
        <dbReference type="ARBA" id="ARBA00022759"/>
    </source>
</evidence>
<dbReference type="GO" id="GO:0003964">
    <property type="term" value="F:RNA-directed DNA polymerase activity"/>
    <property type="evidence" value="ECO:0007669"/>
    <property type="project" value="UniProtKB-KW"/>
</dbReference>
<sequence>MIGSLMTRLLQKDVKFEWTNKCQQSFDRLKALLTEAPVLVQPELGREFIIYSDAYLNGLGCVLMQEGKVVAYASRQLKPHERNYPMHDHELAAIMFALKIWRHHMFGEKFHIFTDHKSLKYLMSQKDLNLSQHWWLELVKDYDLVIDYHLGKANVVADALSRKSMSSWRAMNTKLSLSDDGSIIVELKARPMFLQQISEAQKDDTKLQAKWVQCESTPDLEFHIETDFSCYSEVDQLLYQNGNGKELPWTLYRDYPIFKEERCHLGTQLHFSTAFHPQTDDQSERVIQIFEKKLHGVDLVCETEEKVKAIRDSLKAASDLQKSYADLK</sequence>
<evidence type="ECO:0000313" key="9">
    <source>
        <dbReference type="Proteomes" id="UP000325315"/>
    </source>
</evidence>
<dbReference type="EMBL" id="SMMG02000002">
    <property type="protein sequence ID" value="KAA3484283.1"/>
    <property type="molecule type" value="Genomic_DNA"/>
</dbReference>
<dbReference type="InterPro" id="IPR043502">
    <property type="entry name" value="DNA/RNA_pol_sf"/>
</dbReference>
<dbReference type="Gene3D" id="3.10.20.370">
    <property type="match status" value="1"/>
</dbReference>
<dbReference type="SUPFAM" id="SSF56672">
    <property type="entry name" value="DNA/RNA polymerases"/>
    <property type="match status" value="1"/>
</dbReference>
<evidence type="ECO:0000313" key="8">
    <source>
        <dbReference type="EMBL" id="KAA3484283.1"/>
    </source>
</evidence>
<evidence type="ECO:0000256" key="3">
    <source>
        <dbReference type="ARBA" id="ARBA00022722"/>
    </source>
</evidence>
<keyword evidence="6" id="KW-0695">RNA-directed DNA polymerase</keyword>
<dbReference type="AlphaFoldDB" id="A0A5B6WS61"/>
<evidence type="ECO:0000256" key="1">
    <source>
        <dbReference type="ARBA" id="ARBA00022679"/>
    </source>
</evidence>
<dbReference type="PANTHER" id="PTHR37984:SF5">
    <property type="entry name" value="PROTEIN NYNRIN-LIKE"/>
    <property type="match status" value="1"/>
</dbReference>
<evidence type="ECO:0000256" key="6">
    <source>
        <dbReference type="ARBA" id="ARBA00022918"/>
    </source>
</evidence>
<comment type="caution">
    <text evidence="8">The sequence shown here is derived from an EMBL/GenBank/DDBJ whole genome shotgun (WGS) entry which is preliminary data.</text>
</comment>
<keyword evidence="5" id="KW-0378">Hydrolase</keyword>
<dbReference type="CDD" id="cd09274">
    <property type="entry name" value="RNase_HI_RT_Ty3"/>
    <property type="match status" value="1"/>
</dbReference>
<dbReference type="InterPro" id="IPR050951">
    <property type="entry name" value="Retrovirus_Pol_polyprotein"/>
</dbReference>
<dbReference type="PANTHER" id="PTHR37984">
    <property type="entry name" value="PROTEIN CBG26694"/>
    <property type="match status" value="1"/>
</dbReference>
<dbReference type="InterPro" id="IPR041373">
    <property type="entry name" value="RT_RNaseH"/>
</dbReference>
<keyword evidence="2" id="KW-0548">Nucleotidyltransferase</keyword>
<gene>
    <name evidence="8" type="ORF">EPI10_006376</name>
</gene>
<keyword evidence="1" id="KW-0808">Transferase</keyword>
<proteinExistence type="predicted"/>
<protein>
    <submittedName>
        <fullName evidence="8">DNA/RNA polymerases superfamily protein</fullName>
    </submittedName>
</protein>
<evidence type="ECO:0000256" key="5">
    <source>
        <dbReference type="ARBA" id="ARBA00022801"/>
    </source>
</evidence>
<dbReference type="Pfam" id="PF17917">
    <property type="entry name" value="RT_RNaseH"/>
    <property type="match status" value="1"/>
</dbReference>
<dbReference type="GO" id="GO:0004519">
    <property type="term" value="F:endonuclease activity"/>
    <property type="evidence" value="ECO:0007669"/>
    <property type="project" value="UniProtKB-KW"/>
</dbReference>
<dbReference type="Proteomes" id="UP000325315">
    <property type="component" value="Unassembled WGS sequence"/>
</dbReference>
<name>A0A5B6WS61_9ROSI</name>
<keyword evidence="9" id="KW-1185">Reference proteome</keyword>
<dbReference type="GO" id="GO:0016787">
    <property type="term" value="F:hydrolase activity"/>
    <property type="evidence" value="ECO:0007669"/>
    <property type="project" value="UniProtKB-KW"/>
</dbReference>
<dbReference type="Gene3D" id="3.30.70.270">
    <property type="match status" value="1"/>
</dbReference>
<keyword evidence="3" id="KW-0540">Nuclease</keyword>
<organism evidence="8 9">
    <name type="scientific">Gossypium australe</name>
    <dbReference type="NCBI Taxonomy" id="47621"/>
    <lineage>
        <taxon>Eukaryota</taxon>
        <taxon>Viridiplantae</taxon>
        <taxon>Streptophyta</taxon>
        <taxon>Embryophyta</taxon>
        <taxon>Tracheophyta</taxon>
        <taxon>Spermatophyta</taxon>
        <taxon>Magnoliopsida</taxon>
        <taxon>eudicotyledons</taxon>
        <taxon>Gunneridae</taxon>
        <taxon>Pentapetalae</taxon>
        <taxon>rosids</taxon>
        <taxon>malvids</taxon>
        <taxon>Malvales</taxon>
        <taxon>Malvaceae</taxon>
        <taxon>Malvoideae</taxon>
        <taxon>Gossypium</taxon>
    </lineage>
</organism>
<dbReference type="InterPro" id="IPR043128">
    <property type="entry name" value="Rev_trsase/Diguanyl_cyclase"/>
</dbReference>
<accession>A0A5B6WS61</accession>
<reference evidence="9" key="1">
    <citation type="journal article" date="2019" name="Plant Biotechnol. J.">
        <title>Genome sequencing of the Australian wild diploid species Gossypium australe highlights disease resistance and delayed gland morphogenesis.</title>
        <authorList>
            <person name="Cai Y."/>
            <person name="Cai X."/>
            <person name="Wang Q."/>
            <person name="Wang P."/>
            <person name="Zhang Y."/>
            <person name="Cai C."/>
            <person name="Xu Y."/>
            <person name="Wang K."/>
            <person name="Zhou Z."/>
            <person name="Wang C."/>
            <person name="Geng S."/>
            <person name="Li B."/>
            <person name="Dong Q."/>
            <person name="Hou Y."/>
            <person name="Wang H."/>
            <person name="Ai P."/>
            <person name="Liu Z."/>
            <person name="Yi F."/>
            <person name="Sun M."/>
            <person name="An G."/>
            <person name="Cheng J."/>
            <person name="Zhang Y."/>
            <person name="Shi Q."/>
            <person name="Xie Y."/>
            <person name="Shi X."/>
            <person name="Chang Y."/>
            <person name="Huang F."/>
            <person name="Chen Y."/>
            <person name="Hong S."/>
            <person name="Mi L."/>
            <person name="Sun Q."/>
            <person name="Zhang L."/>
            <person name="Zhou B."/>
            <person name="Peng R."/>
            <person name="Zhang X."/>
            <person name="Liu F."/>
        </authorList>
    </citation>
    <scope>NUCLEOTIDE SEQUENCE [LARGE SCALE GENOMIC DNA]</scope>
    <source>
        <strain evidence="9">cv. PA1801</strain>
    </source>
</reference>
<evidence type="ECO:0000259" key="7">
    <source>
        <dbReference type="Pfam" id="PF17917"/>
    </source>
</evidence>
<keyword evidence="4" id="KW-0255">Endonuclease</keyword>
<feature type="domain" description="Reverse transcriptase RNase H-like" evidence="7">
    <location>
        <begin position="45"/>
        <end position="142"/>
    </location>
</feature>
<dbReference type="OrthoDB" id="111931at2759"/>
<evidence type="ECO:0000256" key="2">
    <source>
        <dbReference type="ARBA" id="ARBA00022695"/>
    </source>
</evidence>